<comment type="caution">
    <text evidence="11">The sequence shown here is derived from an EMBL/GenBank/DDBJ whole genome shotgun (WGS) entry which is preliminary data.</text>
</comment>
<evidence type="ECO:0000256" key="2">
    <source>
        <dbReference type="ARBA" id="ARBA00022490"/>
    </source>
</evidence>
<keyword evidence="5" id="KW-0805">Transcription regulation</keyword>
<evidence type="ECO:0000256" key="8">
    <source>
        <dbReference type="PROSITE-ProRule" id="PRU00169"/>
    </source>
</evidence>
<keyword evidence="7" id="KW-0804">Transcription</keyword>
<evidence type="ECO:0000256" key="7">
    <source>
        <dbReference type="ARBA" id="ARBA00023163"/>
    </source>
</evidence>
<name>A0ABU9DKF1_9BACL</name>
<dbReference type="SUPFAM" id="SSF46689">
    <property type="entry name" value="Homeodomain-like"/>
    <property type="match status" value="2"/>
</dbReference>
<reference evidence="11 12" key="1">
    <citation type="submission" date="2024-04" db="EMBL/GenBank/DDBJ databases">
        <title>draft genome sequnece of Paenibacillus filicis.</title>
        <authorList>
            <person name="Kim D.-U."/>
        </authorList>
    </citation>
    <scope>NUCLEOTIDE SEQUENCE [LARGE SCALE GENOMIC DNA]</scope>
    <source>
        <strain evidence="11 12">KACC14197</strain>
    </source>
</reference>
<keyword evidence="4" id="KW-0902">Two-component regulatory system</keyword>
<feature type="domain" description="HTH araC/xylS-type" evidence="9">
    <location>
        <begin position="437"/>
        <end position="535"/>
    </location>
</feature>
<dbReference type="InterPro" id="IPR051552">
    <property type="entry name" value="HptR"/>
</dbReference>
<dbReference type="PROSITE" id="PS01124">
    <property type="entry name" value="HTH_ARAC_FAMILY_2"/>
    <property type="match status" value="1"/>
</dbReference>
<feature type="domain" description="Response regulatory" evidence="10">
    <location>
        <begin position="12"/>
        <end position="129"/>
    </location>
</feature>
<keyword evidence="2" id="KW-0963">Cytoplasm</keyword>
<evidence type="ECO:0000259" key="10">
    <source>
        <dbReference type="PROSITE" id="PS50110"/>
    </source>
</evidence>
<dbReference type="RefSeq" id="WP_341415302.1">
    <property type="nucleotide sequence ID" value="NZ_JBBPCC010000005.1"/>
</dbReference>
<dbReference type="CDD" id="cd17536">
    <property type="entry name" value="REC_YesN-like"/>
    <property type="match status" value="1"/>
</dbReference>
<dbReference type="PANTHER" id="PTHR42713:SF3">
    <property type="entry name" value="TRANSCRIPTIONAL REGULATORY PROTEIN HPTR"/>
    <property type="match status" value="1"/>
</dbReference>
<evidence type="ECO:0000256" key="1">
    <source>
        <dbReference type="ARBA" id="ARBA00004496"/>
    </source>
</evidence>
<feature type="modified residue" description="4-aspartylphosphate" evidence="8">
    <location>
        <position position="64"/>
    </location>
</feature>
<dbReference type="Proteomes" id="UP001469365">
    <property type="component" value="Unassembled WGS sequence"/>
</dbReference>
<keyword evidence="12" id="KW-1185">Reference proteome</keyword>
<organism evidence="11 12">
    <name type="scientific">Paenibacillus filicis</name>
    <dbReference type="NCBI Taxonomy" id="669464"/>
    <lineage>
        <taxon>Bacteria</taxon>
        <taxon>Bacillati</taxon>
        <taxon>Bacillota</taxon>
        <taxon>Bacilli</taxon>
        <taxon>Bacillales</taxon>
        <taxon>Paenibacillaceae</taxon>
        <taxon>Paenibacillus</taxon>
    </lineage>
</organism>
<dbReference type="InterPro" id="IPR041522">
    <property type="entry name" value="CdaR_GGDEF"/>
</dbReference>
<dbReference type="PROSITE" id="PS50110">
    <property type="entry name" value="RESPONSE_REGULATORY"/>
    <property type="match status" value="1"/>
</dbReference>
<dbReference type="SMART" id="SM00448">
    <property type="entry name" value="REC"/>
    <property type="match status" value="1"/>
</dbReference>
<keyword evidence="6" id="KW-0238">DNA-binding</keyword>
<dbReference type="Gene3D" id="3.40.50.2300">
    <property type="match status" value="1"/>
</dbReference>
<evidence type="ECO:0000256" key="5">
    <source>
        <dbReference type="ARBA" id="ARBA00023015"/>
    </source>
</evidence>
<dbReference type="SUPFAM" id="SSF52172">
    <property type="entry name" value="CheY-like"/>
    <property type="match status" value="1"/>
</dbReference>
<sequence length="538" mass="60929">MLIFPNTQSNLKVMLVDDEYMVLDTLISKVRWSLLGMEVVATAANGQQALEKCAMHKPDLILTDLTMPVMDGLELIATLRRDFTDVRFAVLTAHKEFDYAQRAVELKALSYLLKTPMNTEDIEHTLRACAETIRSERSLHSRARYAEQMMAQHAWEIRRRALGDLLRGMHIGDRQLGELFPWIGSAGARPVVLGIYVTVLHRHEFYARYPEADHALLDYTMLQVAYEIVQELAEGTVLPYRPGEAMLVLGLSAYEGQAQSEGIVQQLHQRLTRWLHKYFGVSVIFGIGSAASGISSLRRTLQEAMLAAEAAFYEQGPIHRHLDFRIKVWDRIDPQGWAVLESKARAAWSSPDIDERLGGLRDFAASVKAHRPHPGTLKQRTALWLEEAGAVSLSRNDWIALADNSAMEPWLETLEALLVRLPRHASGGREGLHPDIQKAVEFILKHLGENLTLTRVAEHIHMNPSYLSHLFKEETGDNFLDFVTFQRIGKAKEYLASAKYKNYELAEKIGFVSYPHFCTVFKKMTGLTPSEYKKSLHA</sequence>
<accession>A0ABU9DKF1</accession>
<evidence type="ECO:0000256" key="3">
    <source>
        <dbReference type="ARBA" id="ARBA00022553"/>
    </source>
</evidence>
<dbReference type="Pfam" id="PF12833">
    <property type="entry name" value="HTH_18"/>
    <property type="match status" value="1"/>
</dbReference>
<keyword evidence="3 8" id="KW-0597">Phosphoprotein</keyword>
<gene>
    <name evidence="11" type="ORF">WMW72_09995</name>
</gene>
<dbReference type="EMBL" id="JBBPCC010000005">
    <property type="protein sequence ID" value="MEK8128233.1"/>
    <property type="molecule type" value="Genomic_DNA"/>
</dbReference>
<dbReference type="Pfam" id="PF00072">
    <property type="entry name" value="Response_reg"/>
    <property type="match status" value="1"/>
</dbReference>
<dbReference type="PANTHER" id="PTHR42713">
    <property type="entry name" value="HISTIDINE KINASE-RELATED"/>
    <property type="match status" value="1"/>
</dbReference>
<dbReference type="InterPro" id="IPR009057">
    <property type="entry name" value="Homeodomain-like_sf"/>
</dbReference>
<evidence type="ECO:0000313" key="11">
    <source>
        <dbReference type="EMBL" id="MEK8128233.1"/>
    </source>
</evidence>
<evidence type="ECO:0000259" key="9">
    <source>
        <dbReference type="PROSITE" id="PS01124"/>
    </source>
</evidence>
<dbReference type="InterPro" id="IPR011006">
    <property type="entry name" value="CheY-like_superfamily"/>
</dbReference>
<comment type="subcellular location">
    <subcellularLocation>
        <location evidence="1">Cytoplasm</location>
    </subcellularLocation>
</comment>
<protein>
    <submittedName>
        <fullName evidence="11">Response regulator</fullName>
    </submittedName>
</protein>
<dbReference type="Gene3D" id="1.10.10.60">
    <property type="entry name" value="Homeodomain-like"/>
    <property type="match status" value="2"/>
</dbReference>
<evidence type="ECO:0000256" key="4">
    <source>
        <dbReference type="ARBA" id="ARBA00023012"/>
    </source>
</evidence>
<evidence type="ECO:0000256" key="6">
    <source>
        <dbReference type="ARBA" id="ARBA00023125"/>
    </source>
</evidence>
<dbReference type="InterPro" id="IPR018060">
    <property type="entry name" value="HTH_AraC"/>
</dbReference>
<dbReference type="SMART" id="SM00342">
    <property type="entry name" value="HTH_ARAC"/>
    <property type="match status" value="1"/>
</dbReference>
<evidence type="ECO:0000313" key="12">
    <source>
        <dbReference type="Proteomes" id="UP001469365"/>
    </source>
</evidence>
<dbReference type="Pfam" id="PF17853">
    <property type="entry name" value="GGDEF_2"/>
    <property type="match status" value="1"/>
</dbReference>
<dbReference type="InterPro" id="IPR001789">
    <property type="entry name" value="Sig_transdc_resp-reg_receiver"/>
</dbReference>
<proteinExistence type="predicted"/>